<protein>
    <submittedName>
        <fullName evidence="1">Ribonuclease H</fullName>
    </submittedName>
</protein>
<organism evidence="1 2">
    <name type="scientific">Fusarium acutatum</name>
    <dbReference type="NCBI Taxonomy" id="78861"/>
    <lineage>
        <taxon>Eukaryota</taxon>
        <taxon>Fungi</taxon>
        <taxon>Dikarya</taxon>
        <taxon>Ascomycota</taxon>
        <taxon>Pezizomycotina</taxon>
        <taxon>Sordariomycetes</taxon>
        <taxon>Hypocreomycetidae</taxon>
        <taxon>Hypocreales</taxon>
        <taxon>Nectriaceae</taxon>
        <taxon>Fusarium</taxon>
        <taxon>Fusarium fujikuroi species complex</taxon>
    </lineage>
</organism>
<gene>
    <name evidence="1" type="ORF">FACUT_13020</name>
</gene>
<comment type="caution">
    <text evidence="1">The sequence shown here is derived from an EMBL/GenBank/DDBJ whole genome shotgun (WGS) entry which is preliminary data.</text>
</comment>
<evidence type="ECO:0000313" key="1">
    <source>
        <dbReference type="EMBL" id="KAF4415887.1"/>
    </source>
</evidence>
<dbReference type="OrthoDB" id="5227374at2759"/>
<dbReference type="Proteomes" id="UP000536711">
    <property type="component" value="Unassembled WGS sequence"/>
</dbReference>
<dbReference type="EMBL" id="JAADJF010000505">
    <property type="protein sequence ID" value="KAF4415887.1"/>
    <property type="molecule type" value="Genomic_DNA"/>
</dbReference>
<evidence type="ECO:0000313" key="2">
    <source>
        <dbReference type="Proteomes" id="UP000536711"/>
    </source>
</evidence>
<sequence>MPPRQEHVILLCEVAVLAPPPGFLHAFPPYRQDLPRVITIAQSAPGVILIPVLAFYCTKVHLIAKIIIAQYAPEAALVLAFYCTKLHLITKKHVVYDATEANASNSSAHIALGIARYLPRAPNSPALPRSPALKCPPCPRQMHLLLQLLQYHHESPTRADFDKCFNHIETYHIADVINSRSPYMDLIPSYYDIELSADGEIEQLSACTRTGRLSAPSYARA</sequence>
<proteinExistence type="predicted"/>
<dbReference type="AlphaFoldDB" id="A0A8H4J9S5"/>
<reference evidence="1 2" key="1">
    <citation type="submission" date="2020-01" db="EMBL/GenBank/DDBJ databases">
        <title>Identification and distribution of gene clusters putatively required for synthesis of sphingolipid metabolism inhibitors in phylogenetically diverse species of the filamentous fungus Fusarium.</title>
        <authorList>
            <person name="Kim H.-S."/>
            <person name="Busman M."/>
            <person name="Brown D.W."/>
            <person name="Divon H."/>
            <person name="Uhlig S."/>
            <person name="Proctor R.H."/>
        </authorList>
    </citation>
    <scope>NUCLEOTIDE SEQUENCE [LARGE SCALE GENOMIC DNA]</scope>
    <source>
        <strain evidence="1 2">NRRL 13308</strain>
    </source>
</reference>
<accession>A0A8H4J9S5</accession>
<name>A0A8H4J9S5_9HYPO</name>
<keyword evidence="2" id="KW-1185">Reference proteome</keyword>